<evidence type="ECO:0000256" key="3">
    <source>
        <dbReference type="ARBA" id="ARBA00009381"/>
    </source>
</evidence>
<gene>
    <name evidence="14" type="primary">ggt</name>
    <name evidence="14" type="ORF">GRI38_12680</name>
</gene>
<dbReference type="PROSITE" id="PS51257">
    <property type="entry name" value="PROKAR_LIPOPROTEIN"/>
    <property type="match status" value="1"/>
</dbReference>
<comment type="catalytic activity">
    <reaction evidence="2 11">
        <text>glutathione + H2O = L-cysteinylglycine + L-glutamate</text>
        <dbReference type="Rhea" id="RHEA:28807"/>
        <dbReference type="ChEBI" id="CHEBI:15377"/>
        <dbReference type="ChEBI" id="CHEBI:29985"/>
        <dbReference type="ChEBI" id="CHEBI:57925"/>
        <dbReference type="ChEBI" id="CHEBI:61694"/>
        <dbReference type="EC" id="3.4.19.13"/>
    </reaction>
</comment>
<keyword evidence="4 11" id="KW-0808">Transferase</keyword>
<reference evidence="14 15" key="1">
    <citation type="submission" date="2019-12" db="EMBL/GenBank/DDBJ databases">
        <title>Genomic-based taxomic classification of the family Erythrobacteraceae.</title>
        <authorList>
            <person name="Xu L."/>
        </authorList>
    </citation>
    <scope>NUCLEOTIDE SEQUENCE [LARGE SCALE GENOMIC DNA]</scope>
    <source>
        <strain evidence="14 15">MCCC 1A09962</strain>
    </source>
</reference>
<organism evidence="14 15">
    <name type="scientific">Parapontixanthobacter aurantiacus</name>
    <dbReference type="NCBI Taxonomy" id="1463599"/>
    <lineage>
        <taxon>Bacteria</taxon>
        <taxon>Pseudomonadati</taxon>
        <taxon>Pseudomonadota</taxon>
        <taxon>Alphaproteobacteria</taxon>
        <taxon>Sphingomonadales</taxon>
        <taxon>Erythrobacteraceae</taxon>
        <taxon>Parapontixanthobacter</taxon>
    </lineage>
</organism>
<feature type="binding site" evidence="10">
    <location>
        <position position="105"/>
    </location>
    <ligand>
        <name>L-glutamate</name>
        <dbReference type="ChEBI" id="CHEBI:29985"/>
    </ligand>
</feature>
<comment type="similarity">
    <text evidence="3 11">Belongs to the gamma-glutamyltransferase family.</text>
</comment>
<dbReference type="NCBIfam" id="TIGR00066">
    <property type="entry name" value="g_glut_trans"/>
    <property type="match status" value="1"/>
</dbReference>
<feature type="binding site" evidence="10">
    <location>
        <position position="481"/>
    </location>
    <ligand>
        <name>L-glutamate</name>
        <dbReference type="ChEBI" id="CHEBI:29985"/>
    </ligand>
</feature>
<dbReference type="EC" id="2.3.2.2" evidence="11"/>
<evidence type="ECO:0000256" key="2">
    <source>
        <dbReference type="ARBA" id="ARBA00001089"/>
    </source>
</evidence>
<evidence type="ECO:0000256" key="13">
    <source>
        <dbReference type="SAM" id="SignalP"/>
    </source>
</evidence>
<proteinExistence type="inferred from homology"/>
<keyword evidence="6 11" id="KW-0865">Zymogen</keyword>
<keyword evidence="5 11" id="KW-0378">Hydrolase</keyword>
<dbReference type="SUPFAM" id="SSF56235">
    <property type="entry name" value="N-terminal nucleophile aminohydrolases (Ntn hydrolases)"/>
    <property type="match status" value="1"/>
</dbReference>
<dbReference type="InterPro" id="IPR029055">
    <property type="entry name" value="Ntn_hydrolases_N"/>
</dbReference>
<dbReference type="OrthoDB" id="9781342at2"/>
<keyword evidence="13" id="KW-0732">Signal</keyword>
<dbReference type="GO" id="GO:0006751">
    <property type="term" value="P:glutathione catabolic process"/>
    <property type="evidence" value="ECO:0007669"/>
    <property type="project" value="UniProtKB-UniRule"/>
</dbReference>
<evidence type="ECO:0000256" key="7">
    <source>
        <dbReference type="ARBA" id="ARBA00023315"/>
    </source>
</evidence>
<evidence type="ECO:0000256" key="6">
    <source>
        <dbReference type="ARBA" id="ARBA00023145"/>
    </source>
</evidence>
<dbReference type="AlphaFoldDB" id="A0A844ZHI9"/>
<dbReference type="Proteomes" id="UP000433104">
    <property type="component" value="Unassembled WGS sequence"/>
</dbReference>
<evidence type="ECO:0000256" key="12">
    <source>
        <dbReference type="SAM" id="MobiDB-lite"/>
    </source>
</evidence>
<name>A0A844ZHI9_9SPHN</name>
<dbReference type="InterPro" id="IPR000101">
    <property type="entry name" value="GGT_peptidase"/>
</dbReference>
<dbReference type="UniPathway" id="UPA00204"/>
<sequence>MTMRPLLIALPAALVLSGCATLEKPGEPALSPPQAQARTGAVSAADPRAQAAGEAILAKGGNATDAAIAVMLALTVVEPQSSGIGGGGFLVHGSADGTVVTFDGRETAPAAAGPNWFLGKEGDPLSYREVVTTGLSVGVPGNIALAAKAHAANGSLAWEELFQPAIVLARDGFLANRRLHQSLEGQIDRAGVTEFGRSLYYTADGAPVAAGTRIVNPALAETLERIAALGPDHFYKGQYADKLAATVAAATPGGIGMTRDDVTSYEAPMRNAVCGSYRDYRICGMGPPSSGGIAVIQILGQLERFDLAALGADNPVTWHLFVESQRLAYADRELYAADADFVSVPVRGLVARDYLAERSALISPDTALDDVAAGRPRGVVTVASDGDEPPENGTSHFAVVDAEGAMVSYTSTIEGPFGSGLTYGGFFLNNELTDFSFSPMRDGVPVANRVEGGKRPRSSMAPMVVYDPQGEPVLAIGAAGGSTIPVQTARSIIGIIDFGLDIEDALGLPFIMAFGDRLLLEESSWLADRKAAFAALGHDDIATASPPLKAGGVYRTQTGWVAARDPRLDGLLETQE</sequence>
<feature type="binding site" evidence="10">
    <location>
        <begin position="458"/>
        <end position="459"/>
    </location>
    <ligand>
        <name>L-glutamate</name>
        <dbReference type="ChEBI" id="CHEBI:29985"/>
    </ligand>
</feature>
<dbReference type="Pfam" id="PF01019">
    <property type="entry name" value="G_glu_transpept"/>
    <property type="match status" value="1"/>
</dbReference>
<dbReference type="Gene3D" id="1.10.246.130">
    <property type="match status" value="1"/>
</dbReference>
<feature type="chain" id="PRO_5032435779" description="Glutathione hydrolase proenzyme" evidence="13">
    <location>
        <begin position="21"/>
        <end position="576"/>
    </location>
</feature>
<comment type="pathway">
    <text evidence="11">Sulfur metabolism; glutathione metabolism.</text>
</comment>
<dbReference type="EMBL" id="WTYW01000004">
    <property type="protein sequence ID" value="MXO86883.1"/>
    <property type="molecule type" value="Genomic_DNA"/>
</dbReference>
<evidence type="ECO:0000256" key="10">
    <source>
        <dbReference type="PIRSR" id="PIRSR600101-2"/>
    </source>
</evidence>
<dbReference type="GO" id="GO:0006750">
    <property type="term" value="P:glutathione biosynthetic process"/>
    <property type="evidence" value="ECO:0007669"/>
    <property type="project" value="UniProtKB-KW"/>
</dbReference>
<comment type="catalytic activity">
    <reaction evidence="8 11">
        <text>an N-terminal (5-L-glutamyl)-[peptide] + an alpha-amino acid = 5-L-glutamyl amino acid + an N-terminal L-alpha-aminoacyl-[peptide]</text>
        <dbReference type="Rhea" id="RHEA:23904"/>
        <dbReference type="Rhea" id="RHEA-COMP:9780"/>
        <dbReference type="Rhea" id="RHEA-COMP:9795"/>
        <dbReference type="ChEBI" id="CHEBI:77644"/>
        <dbReference type="ChEBI" id="CHEBI:78597"/>
        <dbReference type="ChEBI" id="CHEBI:78599"/>
        <dbReference type="ChEBI" id="CHEBI:78608"/>
        <dbReference type="EC" id="2.3.2.2"/>
    </reaction>
</comment>
<evidence type="ECO:0000256" key="5">
    <source>
        <dbReference type="ARBA" id="ARBA00022801"/>
    </source>
</evidence>
<dbReference type="EC" id="3.4.19.13" evidence="11"/>
<comment type="subunit">
    <text evidence="11">This enzyme consists of two polypeptide chains, which are synthesized in precursor form from a single polypeptide.</text>
</comment>
<comment type="PTM">
    <text evidence="11">Cleaved by autocatalysis into a large and a small subunit.</text>
</comment>
<keyword evidence="7 11" id="KW-0012">Acyltransferase</keyword>
<dbReference type="GO" id="GO:0036374">
    <property type="term" value="F:glutathione hydrolase activity"/>
    <property type="evidence" value="ECO:0007669"/>
    <property type="project" value="UniProtKB-UniRule"/>
</dbReference>
<comment type="caution">
    <text evidence="14">The sequence shown here is derived from an EMBL/GenBank/DDBJ whole genome shotgun (WGS) entry which is preliminary data.</text>
</comment>
<dbReference type="PANTHER" id="PTHR43199:SF1">
    <property type="entry name" value="GLUTATHIONE HYDROLASE PROENZYME"/>
    <property type="match status" value="1"/>
</dbReference>
<keyword evidence="15" id="KW-1185">Reference proteome</keyword>
<evidence type="ECO:0000256" key="4">
    <source>
        <dbReference type="ARBA" id="ARBA00022679"/>
    </source>
</evidence>
<accession>A0A844ZHI9</accession>
<evidence type="ECO:0000256" key="11">
    <source>
        <dbReference type="RuleBase" id="RU368036"/>
    </source>
</evidence>
<feature type="binding site" evidence="10">
    <location>
        <position position="434"/>
    </location>
    <ligand>
        <name>L-glutamate</name>
        <dbReference type="ChEBI" id="CHEBI:29985"/>
    </ligand>
</feature>
<dbReference type="GO" id="GO:0103068">
    <property type="term" value="F:leukotriene C4 gamma-glutamyl transferase activity"/>
    <property type="evidence" value="ECO:0007669"/>
    <property type="project" value="UniProtKB-EC"/>
</dbReference>
<dbReference type="PRINTS" id="PR01210">
    <property type="entry name" value="GGTRANSPTASE"/>
</dbReference>
<evidence type="ECO:0000313" key="15">
    <source>
        <dbReference type="Proteomes" id="UP000433104"/>
    </source>
</evidence>
<dbReference type="InterPro" id="IPR051792">
    <property type="entry name" value="GGT_bact"/>
</dbReference>
<keyword evidence="11" id="KW-0317">Glutathione biosynthesis</keyword>
<dbReference type="PANTHER" id="PTHR43199">
    <property type="entry name" value="GLUTATHIONE HYDROLASE"/>
    <property type="match status" value="1"/>
</dbReference>
<feature type="region of interest" description="Disordered" evidence="12">
    <location>
        <begin position="25"/>
        <end position="44"/>
    </location>
</feature>
<evidence type="ECO:0000256" key="8">
    <source>
        <dbReference type="ARBA" id="ARBA00047417"/>
    </source>
</evidence>
<evidence type="ECO:0000313" key="14">
    <source>
        <dbReference type="EMBL" id="MXO86883.1"/>
    </source>
</evidence>
<comment type="catalytic activity">
    <reaction evidence="1 11">
        <text>an S-substituted glutathione + H2O = an S-substituted L-cysteinylglycine + L-glutamate</text>
        <dbReference type="Rhea" id="RHEA:59468"/>
        <dbReference type="ChEBI" id="CHEBI:15377"/>
        <dbReference type="ChEBI" id="CHEBI:29985"/>
        <dbReference type="ChEBI" id="CHEBI:90779"/>
        <dbReference type="ChEBI" id="CHEBI:143103"/>
        <dbReference type="EC" id="3.4.19.13"/>
    </reaction>
</comment>
<feature type="active site" description="Nucleophile" evidence="9">
    <location>
        <position position="394"/>
    </location>
</feature>
<evidence type="ECO:0000256" key="9">
    <source>
        <dbReference type="PIRSR" id="PIRSR600101-1"/>
    </source>
</evidence>
<dbReference type="InterPro" id="IPR043138">
    <property type="entry name" value="GGT_lsub"/>
</dbReference>
<dbReference type="Gene3D" id="3.60.20.40">
    <property type="match status" value="1"/>
</dbReference>
<dbReference type="InterPro" id="IPR043137">
    <property type="entry name" value="GGT_ssub_C"/>
</dbReference>
<evidence type="ECO:0000256" key="1">
    <source>
        <dbReference type="ARBA" id="ARBA00001049"/>
    </source>
</evidence>
<feature type="signal peptide" evidence="13">
    <location>
        <begin position="1"/>
        <end position="20"/>
    </location>
</feature>
<protein>
    <recommendedName>
        <fullName evidence="11">Glutathione hydrolase proenzyme</fullName>
        <ecNumber evidence="11">2.3.2.2</ecNumber>
        <ecNumber evidence="11">3.4.19.13</ecNumber>
    </recommendedName>
    <component>
        <recommendedName>
            <fullName evidence="11">Glutathione hydrolase large chain</fullName>
        </recommendedName>
    </component>
    <component>
        <recommendedName>
            <fullName evidence="11">Glutathione hydrolase small chain</fullName>
        </recommendedName>
    </component>
</protein>